<sequence>MSPIFKCKLKVPPTQKLLAHTLNLLQQRKNAKEIWAFYIYLHYPYLLDYALVSHVIFSVLATLRRIISSEWIELFGINVNVNDVLNIAYFIRDFISVKIILASFLARDC</sequence>
<protein>
    <submittedName>
        <fullName evidence="2">Hypothetical_protein</fullName>
    </submittedName>
</protein>
<dbReference type="AlphaFoldDB" id="A0AA86UAL7"/>
<reference evidence="2 3" key="2">
    <citation type="submission" date="2024-07" db="EMBL/GenBank/DDBJ databases">
        <authorList>
            <person name="Akdeniz Z."/>
        </authorList>
    </citation>
    <scope>NUCLEOTIDE SEQUENCE [LARGE SCALE GENOMIC DNA]</scope>
</reference>
<evidence type="ECO:0000313" key="1">
    <source>
        <dbReference type="EMBL" id="CAI9947934.1"/>
    </source>
</evidence>
<comment type="caution">
    <text evidence="1">The sequence shown here is derived from an EMBL/GenBank/DDBJ whole genome shotgun (WGS) entry which is preliminary data.</text>
</comment>
<reference evidence="1" key="1">
    <citation type="submission" date="2023-06" db="EMBL/GenBank/DDBJ databases">
        <authorList>
            <person name="Kurt Z."/>
        </authorList>
    </citation>
    <scope>NUCLEOTIDE SEQUENCE</scope>
</reference>
<gene>
    <name evidence="1" type="ORF">HINF_LOCUS35579</name>
    <name evidence="2" type="ORF">HINF_LOCUS72485</name>
</gene>
<organism evidence="1">
    <name type="scientific">Hexamita inflata</name>
    <dbReference type="NCBI Taxonomy" id="28002"/>
    <lineage>
        <taxon>Eukaryota</taxon>
        <taxon>Metamonada</taxon>
        <taxon>Diplomonadida</taxon>
        <taxon>Hexamitidae</taxon>
        <taxon>Hexamitinae</taxon>
        <taxon>Hexamita</taxon>
    </lineage>
</organism>
<dbReference type="Proteomes" id="UP001642409">
    <property type="component" value="Unassembled WGS sequence"/>
</dbReference>
<dbReference type="EMBL" id="CATOUU010000783">
    <property type="protein sequence ID" value="CAI9947934.1"/>
    <property type="molecule type" value="Genomic_DNA"/>
</dbReference>
<keyword evidence="3" id="KW-1185">Reference proteome</keyword>
<accession>A0AA86UAL7</accession>
<evidence type="ECO:0000313" key="2">
    <source>
        <dbReference type="EMBL" id="CAL6103998.1"/>
    </source>
</evidence>
<evidence type="ECO:0000313" key="3">
    <source>
        <dbReference type="Proteomes" id="UP001642409"/>
    </source>
</evidence>
<name>A0AA86UAL7_9EUKA</name>
<dbReference type="EMBL" id="CAXDID020000575">
    <property type="protein sequence ID" value="CAL6103998.1"/>
    <property type="molecule type" value="Genomic_DNA"/>
</dbReference>
<proteinExistence type="predicted"/>